<evidence type="ECO:0000256" key="1">
    <source>
        <dbReference type="SAM" id="MobiDB-lite"/>
    </source>
</evidence>
<organism evidence="2 3">
    <name type="scientific">Smittium mucronatum</name>
    <dbReference type="NCBI Taxonomy" id="133383"/>
    <lineage>
        <taxon>Eukaryota</taxon>
        <taxon>Fungi</taxon>
        <taxon>Fungi incertae sedis</taxon>
        <taxon>Zoopagomycota</taxon>
        <taxon>Kickxellomycotina</taxon>
        <taxon>Harpellomycetes</taxon>
        <taxon>Harpellales</taxon>
        <taxon>Legeriomycetaceae</taxon>
        <taxon>Smittium</taxon>
    </lineage>
</organism>
<evidence type="ECO:0000313" key="3">
    <source>
        <dbReference type="Proteomes" id="UP000187455"/>
    </source>
</evidence>
<feature type="compositionally biased region" description="Polar residues" evidence="1">
    <location>
        <begin position="1"/>
        <end position="11"/>
    </location>
</feature>
<name>A0A1R0H5N6_9FUNG</name>
<dbReference type="Proteomes" id="UP000187455">
    <property type="component" value="Unassembled WGS sequence"/>
</dbReference>
<accession>A0A1R0H5N6</accession>
<keyword evidence="3" id="KW-1185">Reference proteome</keyword>
<reference evidence="2 3" key="1">
    <citation type="journal article" date="2016" name="Mol. Biol. Evol.">
        <title>Genome-Wide Survey of Gut Fungi (Harpellales) Reveals the First Horizontally Transferred Ubiquitin Gene from a Mosquito Host.</title>
        <authorList>
            <person name="Wang Y."/>
            <person name="White M.M."/>
            <person name="Kvist S."/>
            <person name="Moncalvo J.M."/>
        </authorList>
    </citation>
    <scope>NUCLEOTIDE SEQUENCE [LARGE SCALE GENOMIC DNA]</scope>
    <source>
        <strain evidence="2 3">ALG-7-W6</strain>
    </source>
</reference>
<protein>
    <submittedName>
        <fullName evidence="2">Uncharacterized protein</fullName>
    </submittedName>
</protein>
<feature type="region of interest" description="Disordered" evidence="1">
    <location>
        <begin position="1"/>
        <end position="89"/>
    </location>
</feature>
<gene>
    <name evidence="2" type="ORF">AYI68_g1411</name>
</gene>
<comment type="caution">
    <text evidence="2">The sequence shown here is derived from an EMBL/GenBank/DDBJ whole genome shotgun (WGS) entry which is preliminary data.</text>
</comment>
<evidence type="ECO:0000313" key="2">
    <source>
        <dbReference type="EMBL" id="OLY84426.1"/>
    </source>
</evidence>
<proteinExistence type="predicted"/>
<feature type="compositionally biased region" description="Basic and acidic residues" evidence="1">
    <location>
        <begin position="50"/>
        <end position="59"/>
    </location>
</feature>
<dbReference type="EMBL" id="LSSL01000501">
    <property type="protein sequence ID" value="OLY84426.1"/>
    <property type="molecule type" value="Genomic_DNA"/>
</dbReference>
<sequence>MNIDDVTTVNIKQLGELSPENMTNDDPEIDFGGEGSSELSDFELSGSENEQIKKEKNSGDDDSSSDYDPISEKYMESARNSRNGDITVN</sequence>
<feature type="compositionally biased region" description="Polar residues" evidence="1">
    <location>
        <begin position="78"/>
        <end position="89"/>
    </location>
</feature>
<dbReference type="AlphaFoldDB" id="A0A1R0H5N6"/>